<evidence type="ECO:0000313" key="3">
    <source>
        <dbReference type="EMBL" id="KAF6172999.1"/>
    </source>
</evidence>
<feature type="coiled-coil region" evidence="1">
    <location>
        <begin position="35"/>
        <end position="86"/>
    </location>
</feature>
<dbReference type="AlphaFoldDB" id="A0A7J7P0M6"/>
<evidence type="ECO:0000313" key="2">
    <source>
        <dbReference type="EMBL" id="KAF6154735.1"/>
    </source>
</evidence>
<gene>
    <name evidence="3" type="ORF">GIB67_006375</name>
    <name evidence="2" type="ORF">GIB67_041196</name>
</gene>
<keyword evidence="4" id="KW-1185">Reference proteome</keyword>
<dbReference type="Proteomes" id="UP000541444">
    <property type="component" value="Unassembled WGS sequence"/>
</dbReference>
<proteinExistence type="predicted"/>
<organism evidence="3 4">
    <name type="scientific">Kingdonia uniflora</name>
    <dbReference type="NCBI Taxonomy" id="39325"/>
    <lineage>
        <taxon>Eukaryota</taxon>
        <taxon>Viridiplantae</taxon>
        <taxon>Streptophyta</taxon>
        <taxon>Embryophyta</taxon>
        <taxon>Tracheophyta</taxon>
        <taxon>Spermatophyta</taxon>
        <taxon>Magnoliopsida</taxon>
        <taxon>Ranunculales</taxon>
        <taxon>Circaeasteraceae</taxon>
        <taxon>Kingdonia</taxon>
    </lineage>
</organism>
<sequence>MEIMNMKSLKMVYSKYEMLSWFYGSHFCAKMGIVLNNEREEVKRNKEKVLELIKNEGYKNEVSKCIIDIQKLYEKLDERLKDLKQRVADSMYSNNDNDEVLCIFTSPMWLEDSDKSENKKSGDSFDTKAGLLPWSNVSEDEMKMGESYMEINKYTFPDHFTVGIQGKLEEMHNGLAEEETQNGVKKIRRFISPLPNTYSMIPHEYPGLSGCRSSIRGFDPLARRAREDG</sequence>
<protein>
    <submittedName>
        <fullName evidence="3">Uncharacterized protein</fullName>
    </submittedName>
</protein>
<reference evidence="3 4" key="1">
    <citation type="journal article" date="2020" name="IScience">
        <title>Genome Sequencing of the Endangered Kingdonia uniflora (Circaeasteraceae, Ranunculales) Reveals Potential Mechanisms of Evolutionary Specialization.</title>
        <authorList>
            <person name="Sun Y."/>
            <person name="Deng T."/>
            <person name="Zhang A."/>
            <person name="Moore M.J."/>
            <person name="Landis J.B."/>
            <person name="Lin N."/>
            <person name="Zhang H."/>
            <person name="Zhang X."/>
            <person name="Huang J."/>
            <person name="Zhang X."/>
            <person name="Sun H."/>
            <person name="Wang H."/>
        </authorList>
    </citation>
    <scope>NUCLEOTIDE SEQUENCE [LARGE SCALE GENOMIC DNA]</scope>
    <source>
        <strain evidence="3">TB1705</strain>
        <tissue evidence="3">Leaf</tissue>
    </source>
</reference>
<accession>A0A7J7P0M6</accession>
<evidence type="ECO:0000313" key="4">
    <source>
        <dbReference type="Proteomes" id="UP000541444"/>
    </source>
</evidence>
<comment type="caution">
    <text evidence="3">The sequence shown here is derived from an EMBL/GenBank/DDBJ whole genome shotgun (WGS) entry which is preliminary data.</text>
</comment>
<evidence type="ECO:0000256" key="1">
    <source>
        <dbReference type="SAM" id="Coils"/>
    </source>
</evidence>
<dbReference type="EMBL" id="JACGCM010001460">
    <property type="protein sequence ID" value="KAF6154735.1"/>
    <property type="molecule type" value="Genomic_DNA"/>
</dbReference>
<name>A0A7J7P0M6_9MAGN</name>
<keyword evidence="1" id="KW-0175">Coiled coil</keyword>
<dbReference type="EMBL" id="JACGCM010000375">
    <property type="protein sequence ID" value="KAF6172999.1"/>
    <property type="molecule type" value="Genomic_DNA"/>
</dbReference>